<sequence>MPAPFHLLVIDDQASDLLLIQDTLDIDHPEVQLTLARDGREALAACEFGRCPDLILLDFHLTGQSGLDVLRALKRQVVTRRIPVVMFSASAAPADIDAAYAADAADYHVKPLLLTDLLVLLNRLIDTWSVRAALSRE</sequence>
<comment type="caution">
    <text evidence="3">The sequence shown here is derived from an EMBL/GenBank/DDBJ whole genome shotgun (WGS) entry which is preliminary data.</text>
</comment>
<dbReference type="Proteomes" id="UP000644548">
    <property type="component" value="Unassembled WGS sequence"/>
</dbReference>
<protein>
    <submittedName>
        <fullName evidence="3">Response regulator</fullName>
    </submittedName>
</protein>
<evidence type="ECO:0000259" key="2">
    <source>
        <dbReference type="PROSITE" id="PS50110"/>
    </source>
</evidence>
<dbReference type="Gene3D" id="3.40.50.2300">
    <property type="match status" value="1"/>
</dbReference>
<gene>
    <name evidence="3" type="ORF">GCM10008960_41800</name>
</gene>
<name>A0ABQ2SCB6_9DEIO</name>
<feature type="domain" description="Response regulatory" evidence="2">
    <location>
        <begin position="6"/>
        <end position="125"/>
    </location>
</feature>
<dbReference type="PROSITE" id="PS50110">
    <property type="entry name" value="RESPONSE_REGULATORY"/>
    <property type="match status" value="1"/>
</dbReference>
<dbReference type="InterPro" id="IPR011006">
    <property type="entry name" value="CheY-like_superfamily"/>
</dbReference>
<dbReference type="PANTHER" id="PTHR44520:SF2">
    <property type="entry name" value="RESPONSE REGULATOR RCP1"/>
    <property type="match status" value="1"/>
</dbReference>
<dbReference type="InterPro" id="IPR052893">
    <property type="entry name" value="TCS_response_regulator"/>
</dbReference>
<keyword evidence="4" id="KW-1185">Reference proteome</keyword>
<accession>A0ABQ2SCB6</accession>
<dbReference type="InterPro" id="IPR001789">
    <property type="entry name" value="Sig_transdc_resp-reg_receiver"/>
</dbReference>
<evidence type="ECO:0000256" key="1">
    <source>
        <dbReference type="PROSITE-ProRule" id="PRU00169"/>
    </source>
</evidence>
<dbReference type="SUPFAM" id="SSF52172">
    <property type="entry name" value="CheY-like"/>
    <property type="match status" value="1"/>
</dbReference>
<feature type="modified residue" description="4-aspartylphosphate" evidence="1">
    <location>
        <position position="58"/>
    </location>
</feature>
<dbReference type="Pfam" id="PF00072">
    <property type="entry name" value="Response_reg"/>
    <property type="match status" value="1"/>
</dbReference>
<dbReference type="PANTHER" id="PTHR44520">
    <property type="entry name" value="RESPONSE REGULATOR RCP1-RELATED"/>
    <property type="match status" value="1"/>
</dbReference>
<keyword evidence="1" id="KW-0597">Phosphoprotein</keyword>
<evidence type="ECO:0000313" key="3">
    <source>
        <dbReference type="EMBL" id="GGS11512.1"/>
    </source>
</evidence>
<evidence type="ECO:0000313" key="4">
    <source>
        <dbReference type="Proteomes" id="UP000644548"/>
    </source>
</evidence>
<organism evidence="3 4">
    <name type="scientific">Deinococcus sedimenti</name>
    <dbReference type="NCBI Taxonomy" id="1867090"/>
    <lineage>
        <taxon>Bacteria</taxon>
        <taxon>Thermotogati</taxon>
        <taxon>Deinococcota</taxon>
        <taxon>Deinococci</taxon>
        <taxon>Deinococcales</taxon>
        <taxon>Deinococcaceae</taxon>
        <taxon>Deinococcus</taxon>
    </lineage>
</organism>
<dbReference type="EMBL" id="BMQN01000036">
    <property type="protein sequence ID" value="GGS11512.1"/>
    <property type="molecule type" value="Genomic_DNA"/>
</dbReference>
<proteinExistence type="predicted"/>
<reference evidence="4" key="1">
    <citation type="journal article" date="2019" name="Int. J. Syst. Evol. Microbiol.">
        <title>The Global Catalogue of Microorganisms (GCM) 10K type strain sequencing project: providing services to taxonomists for standard genome sequencing and annotation.</title>
        <authorList>
            <consortium name="The Broad Institute Genomics Platform"/>
            <consortium name="The Broad Institute Genome Sequencing Center for Infectious Disease"/>
            <person name="Wu L."/>
            <person name="Ma J."/>
        </authorList>
    </citation>
    <scope>NUCLEOTIDE SEQUENCE [LARGE SCALE GENOMIC DNA]</scope>
    <source>
        <strain evidence="4">JCM 31405</strain>
    </source>
</reference>
<dbReference type="RefSeq" id="WP_189075056.1">
    <property type="nucleotide sequence ID" value="NZ_BMQN01000036.1"/>
</dbReference>
<dbReference type="SMART" id="SM00448">
    <property type="entry name" value="REC"/>
    <property type="match status" value="1"/>
</dbReference>